<dbReference type="PANTHER" id="PTHR47369:SF2">
    <property type="entry name" value="BTB_POZ DOMAIN-CONTAINING PROTEIN 2"/>
    <property type="match status" value="1"/>
</dbReference>
<evidence type="ECO:0000256" key="1">
    <source>
        <dbReference type="SAM" id="MobiDB-lite"/>
    </source>
</evidence>
<feature type="compositionally biased region" description="Pro residues" evidence="1">
    <location>
        <begin position="68"/>
        <end position="88"/>
    </location>
</feature>
<accession>A0A068RYB0</accession>
<dbReference type="AlphaFoldDB" id="A0A068RYB0"/>
<evidence type="ECO:0008006" key="4">
    <source>
        <dbReference type="Google" id="ProtNLM"/>
    </source>
</evidence>
<sequence length="404" mass="46170">MTAYHRSDSMPYPPQALLVNGHSSSDMVYEDADSSASSPATLSAPPTPRTGQSLRMTSRIPACNDPTMTPPTPTPRPPPPPRNPPPFPDQQDSEEAFCEFVFLNGFQQGRFSDIGVYFPVQEAVYAMHRIIMVRSPVLYRRLVTSSVPDQYHTNMINVYIPGSREALHLALGHLYQPFSMNEIMYMMLYMPSYQSPVRRICDLLLVAYSLELPLLQRQLIQLVNHHLNKDTMISWMNELLVHHTFLSTSPNDNTKSPKWIRTLDNMIIYFLVYILPPQLLWAPGNQSAWATHHEYATSHLLYLGNNPVSHDTRMIPLGNLDQLIHVYANIPMLYLKQCLEHKDFLSRNTLWRYVFAKRVLGVREGNQPRRAAVVLEFPGNTDNDQGGIGIRIVERQTIDLRVAF</sequence>
<dbReference type="Proteomes" id="UP000027586">
    <property type="component" value="Unassembled WGS sequence"/>
</dbReference>
<feature type="compositionally biased region" description="Low complexity" evidence="1">
    <location>
        <begin position="34"/>
        <end position="44"/>
    </location>
</feature>
<name>A0A068RYB0_9FUNG</name>
<dbReference type="EMBL" id="CBTN010000024">
    <property type="protein sequence ID" value="CDH54567.1"/>
    <property type="molecule type" value="Genomic_DNA"/>
</dbReference>
<protein>
    <recommendedName>
        <fullName evidence="4">BTB domain-containing protein</fullName>
    </recommendedName>
</protein>
<reference evidence="2" key="1">
    <citation type="submission" date="2013-08" db="EMBL/GenBank/DDBJ databases">
        <title>Gene expansion shapes genome architecture in the human pathogen Lichtheimia corymbifera: an evolutionary genomics analysis in the ancient terrestrial Mucorales (Mucoromycotina).</title>
        <authorList>
            <person name="Schwartze V.U."/>
            <person name="Winter S."/>
            <person name="Shelest E."/>
            <person name="Marcet-Houben M."/>
            <person name="Horn F."/>
            <person name="Wehner S."/>
            <person name="Hoffmann K."/>
            <person name="Riege K."/>
            <person name="Sammeth M."/>
            <person name="Nowrousian M."/>
            <person name="Valiante V."/>
            <person name="Linde J."/>
            <person name="Jacobsen I.D."/>
            <person name="Marz M."/>
            <person name="Brakhage A.A."/>
            <person name="Gabaldon T."/>
            <person name="Bocker S."/>
            <person name="Voigt K."/>
        </authorList>
    </citation>
    <scope>NUCLEOTIDE SEQUENCE [LARGE SCALE GENOMIC DNA]</scope>
    <source>
        <strain evidence="2">FSU 9682</strain>
    </source>
</reference>
<comment type="caution">
    <text evidence="2">The sequence shown here is derived from an EMBL/GenBank/DDBJ whole genome shotgun (WGS) entry which is preliminary data.</text>
</comment>
<feature type="region of interest" description="Disordered" evidence="1">
    <location>
        <begin position="1"/>
        <end position="91"/>
    </location>
</feature>
<dbReference type="OrthoDB" id="6359943at2759"/>
<proteinExistence type="predicted"/>
<evidence type="ECO:0000313" key="2">
    <source>
        <dbReference type="EMBL" id="CDH54567.1"/>
    </source>
</evidence>
<organism evidence="2 3">
    <name type="scientific">Lichtheimia corymbifera JMRC:FSU:9682</name>
    <dbReference type="NCBI Taxonomy" id="1263082"/>
    <lineage>
        <taxon>Eukaryota</taxon>
        <taxon>Fungi</taxon>
        <taxon>Fungi incertae sedis</taxon>
        <taxon>Mucoromycota</taxon>
        <taxon>Mucoromycotina</taxon>
        <taxon>Mucoromycetes</taxon>
        <taxon>Mucorales</taxon>
        <taxon>Lichtheimiaceae</taxon>
        <taxon>Lichtheimia</taxon>
    </lineage>
</organism>
<dbReference type="VEuPathDB" id="FungiDB:LCOR_05800.1"/>
<dbReference type="PANTHER" id="PTHR47369">
    <property type="entry name" value="BTB/POZ DOMAIN-CONTAINING PROTEIN"/>
    <property type="match status" value="1"/>
</dbReference>
<gene>
    <name evidence="2" type="ORF">LCOR_05800.1</name>
</gene>
<evidence type="ECO:0000313" key="3">
    <source>
        <dbReference type="Proteomes" id="UP000027586"/>
    </source>
</evidence>
<keyword evidence="3" id="KW-1185">Reference proteome</keyword>